<dbReference type="SMART" id="SM00059">
    <property type="entry name" value="FN2"/>
    <property type="match status" value="1"/>
</dbReference>
<organism evidence="9">
    <name type="scientific">Capra hircus</name>
    <name type="common">Goat</name>
    <dbReference type="NCBI Taxonomy" id="9925"/>
    <lineage>
        <taxon>Eukaryota</taxon>
        <taxon>Metazoa</taxon>
        <taxon>Chordata</taxon>
        <taxon>Craniata</taxon>
        <taxon>Vertebrata</taxon>
        <taxon>Euteleostomi</taxon>
        <taxon>Mammalia</taxon>
        <taxon>Eutheria</taxon>
        <taxon>Laurasiatheria</taxon>
        <taxon>Artiodactyla</taxon>
        <taxon>Ruminantia</taxon>
        <taxon>Pecora</taxon>
        <taxon>Bovidae</taxon>
        <taxon>Caprinae</taxon>
        <taxon>Capra</taxon>
    </lineage>
</organism>
<dbReference type="Ensembl" id="ENSCHIT00010045394.1">
    <property type="protein sequence ID" value="ENSCHIP00010032255.1"/>
    <property type="gene ID" value="ENSCHIG00010023955.1"/>
</dbReference>
<dbReference type="SUPFAM" id="SSF57440">
    <property type="entry name" value="Kringle-like"/>
    <property type="match status" value="1"/>
</dbReference>
<feature type="chain" id="PRO_5034699045" description="Fibronectin type-II domain-containing protein" evidence="7">
    <location>
        <begin position="20"/>
        <end position="81"/>
    </location>
</feature>
<reference evidence="9" key="1">
    <citation type="submission" date="2019-03" db="EMBL/GenBank/DDBJ databases">
        <title>Genome sequencing and reference-guided assembly of Black Bengal Goat (Capra hircus).</title>
        <authorList>
            <person name="Siddiki A.Z."/>
            <person name="Baten A."/>
            <person name="Billah M."/>
            <person name="Alam M.A.U."/>
            <person name="Shawrob K.S.M."/>
            <person name="Saha S."/>
            <person name="Chowdhury M."/>
            <person name="Rahman A.H."/>
            <person name="Stear M."/>
            <person name="Miah G."/>
            <person name="Das G.B."/>
            <person name="Hossain M.M."/>
            <person name="Kumkum M."/>
            <person name="Islam M.S."/>
            <person name="Mollah A.M."/>
            <person name="Ahsan A."/>
            <person name="Tusar F."/>
            <person name="Khan M.K.I."/>
        </authorList>
    </citation>
    <scope>NUCLEOTIDE SEQUENCE [LARGE SCALE GENOMIC DNA]</scope>
</reference>
<name>A0A8C2RRI9_CAPHI</name>
<accession>A0A8C2RRI9</accession>
<dbReference type="GO" id="GO:0005576">
    <property type="term" value="C:extracellular region"/>
    <property type="evidence" value="ECO:0007669"/>
    <property type="project" value="UniProtKB-SubCell"/>
</dbReference>
<evidence type="ECO:0000256" key="4">
    <source>
        <dbReference type="ARBA" id="ARBA00022737"/>
    </source>
</evidence>
<dbReference type="Pfam" id="PF00040">
    <property type="entry name" value="fn2"/>
    <property type="match status" value="1"/>
</dbReference>
<comment type="caution">
    <text evidence="6">Lacks conserved residue(s) required for the propagation of feature annotation.</text>
</comment>
<keyword evidence="5" id="KW-1015">Disulfide bond</keyword>
<dbReference type="AlphaFoldDB" id="A0A8C2RRI9"/>
<dbReference type="PROSITE" id="PS51092">
    <property type="entry name" value="FN2_2"/>
    <property type="match status" value="1"/>
</dbReference>
<evidence type="ECO:0000256" key="6">
    <source>
        <dbReference type="PROSITE-ProRule" id="PRU00479"/>
    </source>
</evidence>
<evidence type="ECO:0000313" key="9">
    <source>
        <dbReference type="Ensembl" id="ENSCHIP00010032255.1"/>
    </source>
</evidence>
<evidence type="ECO:0000259" key="8">
    <source>
        <dbReference type="PROSITE" id="PS51092"/>
    </source>
</evidence>
<feature type="signal peptide" evidence="7">
    <location>
        <begin position="1"/>
        <end position="19"/>
    </location>
</feature>
<proteinExistence type="inferred from homology"/>
<feature type="domain" description="Fibronectin type-II" evidence="8">
    <location>
        <begin position="32"/>
        <end position="76"/>
    </location>
</feature>
<keyword evidence="4" id="KW-0677">Repeat</keyword>
<dbReference type="InterPro" id="IPR036943">
    <property type="entry name" value="FN_type2_sf"/>
</dbReference>
<evidence type="ECO:0000256" key="2">
    <source>
        <dbReference type="ARBA" id="ARBA00010011"/>
    </source>
</evidence>
<dbReference type="Gene3D" id="2.10.10.10">
    <property type="entry name" value="Fibronectin, type II, collagen-binding"/>
    <property type="match status" value="1"/>
</dbReference>
<evidence type="ECO:0000256" key="5">
    <source>
        <dbReference type="ARBA" id="ARBA00023157"/>
    </source>
</evidence>
<sequence>MGNPVRWLSLALCLHGLKSDLIVRISPPFPVFHNYSCIFPFMYDDIIYYNCISVRSDYAWCSIDKIFQGRWRYCTAEGEHP</sequence>
<comment type="subcellular location">
    <subcellularLocation>
        <location evidence="1">Secreted</location>
    </subcellularLocation>
</comment>
<reference evidence="9" key="2">
    <citation type="submission" date="2025-08" db="UniProtKB">
        <authorList>
            <consortium name="Ensembl"/>
        </authorList>
    </citation>
    <scope>IDENTIFICATION</scope>
</reference>
<keyword evidence="3" id="KW-0964">Secreted</keyword>
<dbReference type="InterPro" id="IPR013806">
    <property type="entry name" value="Kringle-like"/>
</dbReference>
<comment type="similarity">
    <text evidence="2">Belongs to the seminal plasma protein family.</text>
</comment>
<keyword evidence="7" id="KW-0732">Signal</keyword>
<evidence type="ECO:0000256" key="1">
    <source>
        <dbReference type="ARBA" id="ARBA00004613"/>
    </source>
</evidence>
<evidence type="ECO:0000256" key="7">
    <source>
        <dbReference type="SAM" id="SignalP"/>
    </source>
</evidence>
<protein>
    <recommendedName>
        <fullName evidence="8">Fibronectin type-II domain-containing protein</fullName>
    </recommendedName>
</protein>
<dbReference type="InterPro" id="IPR000562">
    <property type="entry name" value="FN_type2_dom"/>
</dbReference>
<evidence type="ECO:0000256" key="3">
    <source>
        <dbReference type="ARBA" id="ARBA00022525"/>
    </source>
</evidence>
<dbReference type="FunFam" id="2.10.10.10:FF:000005">
    <property type="entry name" value="Epididymal sperm binding protein 1"/>
    <property type="match status" value="1"/>
</dbReference>